<organism evidence="3 4">
    <name type="scientific">Salegentibacter salegens</name>
    <dbReference type="NCBI Taxonomy" id="143223"/>
    <lineage>
        <taxon>Bacteria</taxon>
        <taxon>Pseudomonadati</taxon>
        <taxon>Bacteroidota</taxon>
        <taxon>Flavobacteriia</taxon>
        <taxon>Flavobacteriales</taxon>
        <taxon>Flavobacteriaceae</taxon>
        <taxon>Salegentibacter</taxon>
    </lineage>
</organism>
<name>A0A1M7KG78_9FLAO</name>
<dbReference type="InterPro" id="IPR039131">
    <property type="entry name" value="NDUFAF1"/>
</dbReference>
<accession>A0A1M7KG78</accession>
<evidence type="ECO:0000313" key="4">
    <source>
        <dbReference type="Proteomes" id="UP000190235"/>
    </source>
</evidence>
<dbReference type="Gene3D" id="2.60.120.430">
    <property type="entry name" value="Galactose-binding lectin"/>
    <property type="match status" value="1"/>
</dbReference>
<reference evidence="4" key="1">
    <citation type="submission" date="2016-11" db="EMBL/GenBank/DDBJ databases">
        <authorList>
            <person name="Varghese N."/>
            <person name="Submissions S."/>
        </authorList>
    </citation>
    <scope>NUCLEOTIDE SEQUENCE [LARGE SCALE GENOMIC DNA]</scope>
    <source>
        <strain evidence="4">ACAM 48</strain>
    </source>
</reference>
<dbReference type="SUPFAM" id="SSF49785">
    <property type="entry name" value="Galactose-binding domain-like"/>
    <property type="match status" value="1"/>
</dbReference>
<evidence type="ECO:0000256" key="1">
    <source>
        <dbReference type="ARBA" id="ARBA00007884"/>
    </source>
</evidence>
<protein>
    <submittedName>
        <fullName evidence="3">Complex I intermediate-associated protein 30 (CIA30)</fullName>
    </submittedName>
</protein>
<dbReference type="Pfam" id="PF08547">
    <property type="entry name" value="CIA30"/>
    <property type="match status" value="1"/>
</dbReference>
<keyword evidence="4" id="KW-1185">Reference proteome</keyword>
<dbReference type="InterPro" id="IPR013857">
    <property type="entry name" value="NADH-UbQ_OxRdtase-assoc_prot30"/>
</dbReference>
<dbReference type="OrthoDB" id="442188at2"/>
<dbReference type="Proteomes" id="UP000190235">
    <property type="component" value="Chromosome I"/>
</dbReference>
<proteinExistence type="inferred from homology"/>
<evidence type="ECO:0000259" key="2">
    <source>
        <dbReference type="Pfam" id="PF08547"/>
    </source>
</evidence>
<gene>
    <name evidence="3" type="ORF">SAMN05878281_1397</name>
</gene>
<dbReference type="AlphaFoldDB" id="A0A1M7KG78"/>
<comment type="similarity">
    <text evidence="1">Belongs to the CIA30 family.</text>
</comment>
<evidence type="ECO:0000313" key="3">
    <source>
        <dbReference type="EMBL" id="SHM64234.1"/>
    </source>
</evidence>
<dbReference type="EMBL" id="LT670848">
    <property type="protein sequence ID" value="SHM64234.1"/>
    <property type="molecule type" value="Genomic_DNA"/>
</dbReference>
<dbReference type="STRING" id="143223.SAMN05878281_1397"/>
<sequence length="177" mass="20457">MFQQQFFLILTVFVMSKLLLFDFSATEDWTAWEIENDVVMGGNSTSKLERSETGNAIFTGHVSLENNGGFASLQYHFDSKNIKGYKKALILLKGDGKTWQFRMKANLEDRASYIYTFKTTGDWQTIEVPLKEMEPVFRGNKLDQPNFSAESIQEIRFLIGNKKAEDFRLEIDKIELE</sequence>
<dbReference type="PANTHER" id="PTHR13194:SF19">
    <property type="entry name" value="NAD(P)-BINDING ROSSMANN-FOLD SUPERFAMILY PROTEIN"/>
    <property type="match status" value="1"/>
</dbReference>
<dbReference type="PANTHER" id="PTHR13194">
    <property type="entry name" value="COMPLEX I INTERMEDIATE-ASSOCIATED PROTEIN 30"/>
    <property type="match status" value="1"/>
</dbReference>
<dbReference type="InterPro" id="IPR008979">
    <property type="entry name" value="Galactose-bd-like_sf"/>
</dbReference>
<feature type="domain" description="NADH:ubiquinone oxidoreductase intermediate-associated protein 30" evidence="2">
    <location>
        <begin position="21"/>
        <end position="171"/>
    </location>
</feature>